<evidence type="ECO:0000259" key="10">
    <source>
        <dbReference type="Pfam" id="PF04290"/>
    </source>
</evidence>
<comment type="subcellular location">
    <subcellularLocation>
        <location evidence="1 9">Cell inner membrane</location>
        <topology evidence="1 9">Multi-pass membrane protein</topology>
    </subcellularLocation>
</comment>
<evidence type="ECO:0000256" key="9">
    <source>
        <dbReference type="RuleBase" id="RU369079"/>
    </source>
</evidence>
<dbReference type="EMBL" id="FMSV02000543">
    <property type="protein sequence ID" value="SEH08081.1"/>
    <property type="molecule type" value="Genomic_DNA"/>
</dbReference>
<sequence length="188" mass="21347">MQDSPVITLLRFLRDGIETLVEGVGRLTAWLVLCMVLLIAYDVIMRYLFNVSNIAIQELEWHFFSLIFLLGAAYTLKHDGHVRVDILYQSHWVSERGRAWINLLGHIFLLLPFCLLVIQAAYPWVDNAYIRGEISPDPGGLPSRWLLKSAIIVGFSLLLLQGIANLIHQTLFLAGFETTASTIKRPEE</sequence>
<keyword evidence="6 9" id="KW-1133">Transmembrane helix</keyword>
<dbReference type="Pfam" id="PF04290">
    <property type="entry name" value="DctQ"/>
    <property type="match status" value="1"/>
</dbReference>
<proteinExistence type="inferred from homology"/>
<evidence type="ECO:0000256" key="8">
    <source>
        <dbReference type="ARBA" id="ARBA00038436"/>
    </source>
</evidence>
<comment type="function">
    <text evidence="9">Part of the tripartite ATP-independent periplasmic (TRAP) transport system.</text>
</comment>
<evidence type="ECO:0000256" key="6">
    <source>
        <dbReference type="ARBA" id="ARBA00022989"/>
    </source>
</evidence>
<evidence type="ECO:0000313" key="12">
    <source>
        <dbReference type="Proteomes" id="UP000236724"/>
    </source>
</evidence>
<keyword evidence="5 9" id="KW-0812">Transmembrane</keyword>
<organism evidence="11 12">
    <name type="scientific">Candidatus Venteria ishoeyi</name>
    <dbReference type="NCBI Taxonomy" id="1899563"/>
    <lineage>
        <taxon>Bacteria</taxon>
        <taxon>Pseudomonadati</taxon>
        <taxon>Pseudomonadota</taxon>
        <taxon>Gammaproteobacteria</taxon>
        <taxon>Thiotrichales</taxon>
        <taxon>Thiotrichaceae</taxon>
        <taxon>Venteria</taxon>
    </lineage>
</organism>
<evidence type="ECO:0000256" key="5">
    <source>
        <dbReference type="ARBA" id="ARBA00022692"/>
    </source>
</evidence>
<dbReference type="OrthoDB" id="9795655at2"/>
<evidence type="ECO:0000256" key="7">
    <source>
        <dbReference type="ARBA" id="ARBA00023136"/>
    </source>
</evidence>
<evidence type="ECO:0000256" key="3">
    <source>
        <dbReference type="ARBA" id="ARBA00022475"/>
    </source>
</evidence>
<keyword evidence="7 9" id="KW-0472">Membrane</keyword>
<keyword evidence="12" id="KW-1185">Reference proteome</keyword>
<reference evidence="11 12" key="1">
    <citation type="submission" date="2016-10" db="EMBL/GenBank/DDBJ databases">
        <authorList>
            <person name="de Groot N.N."/>
        </authorList>
    </citation>
    <scope>NUCLEOTIDE SEQUENCE [LARGE SCALE GENOMIC DNA]</scope>
    <source>
        <strain evidence="11">MBHS1</strain>
    </source>
</reference>
<evidence type="ECO:0000256" key="2">
    <source>
        <dbReference type="ARBA" id="ARBA00022448"/>
    </source>
</evidence>
<dbReference type="InterPro" id="IPR007387">
    <property type="entry name" value="TRAP_DctQ"/>
</dbReference>
<evidence type="ECO:0000256" key="4">
    <source>
        <dbReference type="ARBA" id="ARBA00022519"/>
    </source>
</evidence>
<keyword evidence="4 9" id="KW-0997">Cell inner membrane</keyword>
<protein>
    <recommendedName>
        <fullName evidence="9">TRAP transporter small permease protein</fullName>
    </recommendedName>
</protein>
<comment type="subunit">
    <text evidence="9">The complex comprises the extracytoplasmic solute receptor protein and the two transmembrane proteins.</text>
</comment>
<dbReference type="AlphaFoldDB" id="A0A1H6FF86"/>
<feature type="transmembrane region" description="Helical" evidence="9">
    <location>
        <begin position="99"/>
        <end position="125"/>
    </location>
</feature>
<evidence type="ECO:0000313" key="11">
    <source>
        <dbReference type="EMBL" id="SEH08081.1"/>
    </source>
</evidence>
<keyword evidence="2 9" id="KW-0813">Transport</keyword>
<feature type="transmembrane region" description="Helical" evidence="9">
    <location>
        <begin position="27"/>
        <end position="49"/>
    </location>
</feature>
<dbReference type="PANTHER" id="PTHR35011:SF4">
    <property type="entry name" value="SLL1102 PROTEIN"/>
    <property type="match status" value="1"/>
</dbReference>
<evidence type="ECO:0000256" key="1">
    <source>
        <dbReference type="ARBA" id="ARBA00004429"/>
    </source>
</evidence>
<dbReference type="InterPro" id="IPR055348">
    <property type="entry name" value="DctQ"/>
</dbReference>
<dbReference type="PANTHER" id="PTHR35011">
    <property type="entry name" value="2,3-DIKETO-L-GULONATE TRAP TRANSPORTER SMALL PERMEASE PROTEIN YIAM"/>
    <property type="match status" value="1"/>
</dbReference>
<comment type="similarity">
    <text evidence="8 9">Belongs to the TRAP transporter small permease family.</text>
</comment>
<gene>
    <name evidence="11" type="ORF">MBHS_03969</name>
</gene>
<name>A0A1H6FF86_9GAMM</name>
<feature type="domain" description="Tripartite ATP-independent periplasmic transporters DctQ component" evidence="10">
    <location>
        <begin position="35"/>
        <end position="169"/>
    </location>
</feature>
<feature type="transmembrane region" description="Helical" evidence="9">
    <location>
        <begin position="145"/>
        <end position="167"/>
    </location>
</feature>
<dbReference type="Proteomes" id="UP000236724">
    <property type="component" value="Unassembled WGS sequence"/>
</dbReference>
<comment type="caution">
    <text evidence="9">Lacks conserved residue(s) required for the propagation of feature annotation.</text>
</comment>
<dbReference type="GO" id="GO:0005886">
    <property type="term" value="C:plasma membrane"/>
    <property type="evidence" value="ECO:0007669"/>
    <property type="project" value="UniProtKB-SubCell"/>
</dbReference>
<keyword evidence="3" id="KW-1003">Cell membrane</keyword>
<accession>A0A1H6FF86</accession>
<dbReference type="GO" id="GO:0022857">
    <property type="term" value="F:transmembrane transporter activity"/>
    <property type="evidence" value="ECO:0007669"/>
    <property type="project" value="UniProtKB-UniRule"/>
</dbReference>